<dbReference type="InParanoid" id="A0A2R2MR12"/>
<name>A0A2R2MR12_LINAN</name>
<organism evidence="5 6">
    <name type="scientific">Lingula anatina</name>
    <name type="common">Brachiopod</name>
    <name type="synonym">Lingula unguis</name>
    <dbReference type="NCBI Taxonomy" id="7574"/>
    <lineage>
        <taxon>Eukaryota</taxon>
        <taxon>Metazoa</taxon>
        <taxon>Spiralia</taxon>
        <taxon>Lophotrochozoa</taxon>
        <taxon>Brachiopoda</taxon>
        <taxon>Linguliformea</taxon>
        <taxon>Lingulata</taxon>
        <taxon>Lingulida</taxon>
        <taxon>Linguloidea</taxon>
        <taxon>Lingulidae</taxon>
        <taxon>Lingula</taxon>
    </lineage>
</organism>
<feature type="region of interest" description="Disordered" evidence="3">
    <location>
        <begin position="117"/>
        <end position="139"/>
    </location>
</feature>
<dbReference type="GO" id="GO:0016020">
    <property type="term" value="C:membrane"/>
    <property type="evidence" value="ECO:0007669"/>
    <property type="project" value="UniProtKB-SubCell"/>
</dbReference>
<sequence>MADFNIVKAGWLQRQSSILRRWKRNWFVLYQNGDLKMFESADSHYSEWTLVMKIECLAILSGEQCGVTPPEGTGKECLLKIVGRGNNTYQLCADTLDDMTAWKIALEQARVLTTRSTKDAPPTYSEAVGTTGTNGGQFPYSQPQTLASAPPYVHVYQENMCSGAGYSQQHTVAASTPYPQQQMAAASTPYPQQQMAASTPYPQQQTAAASTPYPQQQMAAASTPYPRQQVAYSYPGQVYYGSNPPPIVQHSGQQQVVYVDGNYYPVDGCRRRRNSIDGSDVALGMVAGAALGSMMFMPLYW</sequence>
<dbReference type="RefSeq" id="XP_023932447.1">
    <property type="nucleotide sequence ID" value="XM_024076679.1"/>
</dbReference>
<dbReference type="InterPro" id="IPR011993">
    <property type="entry name" value="PH-like_dom_sf"/>
</dbReference>
<evidence type="ECO:0000313" key="5">
    <source>
        <dbReference type="Proteomes" id="UP000085678"/>
    </source>
</evidence>
<dbReference type="Proteomes" id="UP000085678">
    <property type="component" value="Unplaced"/>
</dbReference>
<dbReference type="SUPFAM" id="SSF50729">
    <property type="entry name" value="PH domain-like"/>
    <property type="match status" value="1"/>
</dbReference>
<accession>A0A2R2MR12</accession>
<evidence type="ECO:0000256" key="1">
    <source>
        <dbReference type="ARBA" id="ARBA00004370"/>
    </source>
</evidence>
<evidence type="ECO:0000256" key="3">
    <source>
        <dbReference type="SAM" id="MobiDB-lite"/>
    </source>
</evidence>
<dbReference type="OrthoDB" id="2157866at2759"/>
<gene>
    <name evidence="6" type="primary">LOC106171220</name>
</gene>
<dbReference type="FunFam" id="2.30.29.30:FF:000073">
    <property type="entry name" value="Pleckstrin homology domain-containing family B member 2"/>
    <property type="match status" value="1"/>
</dbReference>
<reference evidence="6" key="1">
    <citation type="submission" date="2025-08" db="UniProtKB">
        <authorList>
            <consortium name="RefSeq"/>
        </authorList>
    </citation>
    <scope>IDENTIFICATION</scope>
    <source>
        <tissue evidence="6">Gonads</tissue>
    </source>
</reference>
<dbReference type="Gene3D" id="2.30.29.30">
    <property type="entry name" value="Pleckstrin-homology domain (PH domain)/Phosphotyrosine-binding domain (PTB)"/>
    <property type="match status" value="1"/>
</dbReference>
<dbReference type="InterPro" id="IPR001849">
    <property type="entry name" value="PH_domain"/>
</dbReference>
<dbReference type="GO" id="GO:0045595">
    <property type="term" value="P:regulation of cell differentiation"/>
    <property type="evidence" value="ECO:0007669"/>
    <property type="project" value="TreeGrafter"/>
</dbReference>
<dbReference type="Pfam" id="PF00169">
    <property type="entry name" value="PH"/>
    <property type="match status" value="1"/>
</dbReference>
<comment type="subcellular location">
    <subcellularLocation>
        <location evidence="1">Membrane</location>
    </subcellularLocation>
</comment>
<dbReference type="SMART" id="SM00233">
    <property type="entry name" value="PH"/>
    <property type="match status" value="1"/>
</dbReference>
<dbReference type="InterPro" id="IPR039680">
    <property type="entry name" value="PLEKHB1/2"/>
</dbReference>
<proteinExistence type="predicted"/>
<evidence type="ECO:0000313" key="6">
    <source>
        <dbReference type="RefSeq" id="XP_023932447.1"/>
    </source>
</evidence>
<evidence type="ECO:0000256" key="2">
    <source>
        <dbReference type="ARBA" id="ARBA00023136"/>
    </source>
</evidence>
<protein>
    <submittedName>
        <fullName evidence="6">Pleckstrin homology domain-containing family B member 2 isoform X1</fullName>
    </submittedName>
</protein>
<feature type="domain" description="PH" evidence="4">
    <location>
        <begin position="5"/>
        <end position="111"/>
    </location>
</feature>
<evidence type="ECO:0000259" key="4">
    <source>
        <dbReference type="PROSITE" id="PS50003"/>
    </source>
</evidence>
<keyword evidence="2" id="KW-0472">Membrane</keyword>
<dbReference type="PANTHER" id="PTHR14309:SF10">
    <property type="entry name" value="PH DOMAIN-CONTAINING PROTEIN"/>
    <property type="match status" value="1"/>
</dbReference>
<dbReference type="AlphaFoldDB" id="A0A2R2MR12"/>
<dbReference type="OMA" id="FVYHESH"/>
<dbReference type="PROSITE" id="PS50003">
    <property type="entry name" value="PH_DOMAIN"/>
    <property type="match status" value="1"/>
</dbReference>
<dbReference type="GeneID" id="106171220"/>
<keyword evidence="5" id="KW-1185">Reference proteome</keyword>
<dbReference type="PANTHER" id="PTHR14309">
    <property type="entry name" value="EXPRESSED PROTEIN"/>
    <property type="match status" value="1"/>
</dbReference>